<name>A0AAV7HGL1_COTGL</name>
<organism evidence="1 3">
    <name type="scientific">Cotesia glomerata</name>
    <name type="common">Lepidopteran parasitic wasp</name>
    <name type="synonym">Apanteles glomeratus</name>
    <dbReference type="NCBI Taxonomy" id="32391"/>
    <lineage>
        <taxon>Eukaryota</taxon>
        <taxon>Metazoa</taxon>
        <taxon>Ecdysozoa</taxon>
        <taxon>Arthropoda</taxon>
        <taxon>Hexapoda</taxon>
        <taxon>Insecta</taxon>
        <taxon>Pterygota</taxon>
        <taxon>Neoptera</taxon>
        <taxon>Endopterygota</taxon>
        <taxon>Hymenoptera</taxon>
        <taxon>Apocrita</taxon>
        <taxon>Ichneumonoidea</taxon>
        <taxon>Braconidae</taxon>
        <taxon>Microgastrinae</taxon>
        <taxon>Cotesia</taxon>
    </lineage>
</organism>
<evidence type="ECO:0000313" key="1">
    <source>
        <dbReference type="EMBL" id="KAH0536961.1"/>
    </source>
</evidence>
<dbReference type="Proteomes" id="UP000826195">
    <property type="component" value="Unassembled WGS sequence"/>
</dbReference>
<dbReference type="EMBL" id="JAHXZJ010002749">
    <property type="protein sequence ID" value="KAH0536961.1"/>
    <property type="molecule type" value="Genomic_DNA"/>
</dbReference>
<dbReference type="AlphaFoldDB" id="A0AAV7HGL1"/>
<gene>
    <name evidence="1" type="ORF">KQX54_000226</name>
    <name evidence="2" type="ORF">KQX54_013481</name>
</gene>
<evidence type="ECO:0000313" key="2">
    <source>
        <dbReference type="EMBL" id="KAH0546674.1"/>
    </source>
</evidence>
<evidence type="ECO:0000313" key="3">
    <source>
        <dbReference type="Proteomes" id="UP000826195"/>
    </source>
</evidence>
<comment type="caution">
    <text evidence="1">The sequence shown here is derived from an EMBL/GenBank/DDBJ whole genome shotgun (WGS) entry which is preliminary data.</text>
</comment>
<dbReference type="EMBL" id="JAHXZJ010002237">
    <property type="protein sequence ID" value="KAH0546674.1"/>
    <property type="molecule type" value="Genomic_DNA"/>
</dbReference>
<reference evidence="1 3" key="1">
    <citation type="journal article" date="2021" name="J. Hered.">
        <title>A chromosome-level genome assembly of the parasitoid wasp, Cotesia glomerata (Hymenoptera: Braconidae).</title>
        <authorList>
            <person name="Pinto B.J."/>
            <person name="Weis J.J."/>
            <person name="Gamble T."/>
            <person name="Ode P.J."/>
            <person name="Paul R."/>
            <person name="Zaspel J.M."/>
        </authorList>
    </citation>
    <scope>NUCLEOTIDE SEQUENCE [LARGE SCALE GENOMIC DNA]</scope>
    <source>
        <strain evidence="1">CgM1</strain>
    </source>
</reference>
<accession>A0AAV7HGL1</accession>
<protein>
    <submittedName>
        <fullName evidence="1">Uncharacterized protein</fullName>
    </submittedName>
</protein>
<sequence length="150" mass="17414">MVKINFTENDEMRIQPTLDGQESNIRHSPLFFIHSFIGFVTRIMGVTWLENENRFIFSISEGVVIRYVMSMSMDFKDIINRIQLHQIIIVRGSIARFGVPDLFTNNPLIADFRFEINTTSFVELIPITLGVQDFAVLPNIIIEIDFENEE</sequence>
<proteinExistence type="predicted"/>
<keyword evidence="3" id="KW-1185">Reference proteome</keyword>